<evidence type="ECO:0000256" key="12">
    <source>
        <dbReference type="SAM" id="MobiDB-lite"/>
    </source>
</evidence>
<keyword evidence="9" id="KW-0067">ATP-binding</keyword>
<evidence type="ECO:0000256" key="3">
    <source>
        <dbReference type="ARBA" id="ARBA00022679"/>
    </source>
</evidence>
<feature type="compositionally biased region" description="Low complexity" evidence="12">
    <location>
        <begin position="579"/>
        <end position="592"/>
    </location>
</feature>
<dbReference type="PANTHER" id="PTHR11669:SF0">
    <property type="entry name" value="PROTEIN STICHEL-LIKE 2"/>
    <property type="match status" value="1"/>
</dbReference>
<dbReference type="GO" id="GO:0003677">
    <property type="term" value="F:DNA binding"/>
    <property type="evidence" value="ECO:0007669"/>
    <property type="project" value="InterPro"/>
</dbReference>
<evidence type="ECO:0000256" key="6">
    <source>
        <dbReference type="ARBA" id="ARBA00022723"/>
    </source>
</evidence>
<dbReference type="InterPro" id="IPR022754">
    <property type="entry name" value="DNA_pol_III_gamma-3"/>
</dbReference>
<protein>
    <recommendedName>
        <fullName evidence="2">DNA-directed DNA polymerase</fullName>
        <ecNumber evidence="2">2.7.7.7</ecNumber>
    </recommendedName>
</protein>
<dbReference type="EMBL" id="RXNV01000019">
    <property type="protein sequence ID" value="RTR26769.1"/>
    <property type="molecule type" value="Genomic_DNA"/>
</dbReference>
<dbReference type="Pfam" id="PF22608">
    <property type="entry name" value="DNAX_ATPase_lid"/>
    <property type="match status" value="1"/>
</dbReference>
<keyword evidence="8" id="KW-0862">Zinc</keyword>
<accession>A0A431VUR8</accession>
<feature type="compositionally biased region" description="Polar residues" evidence="12">
    <location>
        <begin position="611"/>
        <end position="630"/>
    </location>
</feature>
<dbReference type="FunFam" id="3.40.50.300:FF:000014">
    <property type="entry name" value="DNA polymerase III subunit gamma/tau"/>
    <property type="match status" value="1"/>
</dbReference>
<dbReference type="InterPro" id="IPR038249">
    <property type="entry name" value="PolIII_tau_V_sf"/>
</dbReference>
<proteinExistence type="inferred from homology"/>
<sequence>MSYQVLARKWRPATFEQMVGQSHVLHALTNALSQQRLHHAYLFSGTRGVGKTSLARLFAKGLNCEKGVTASPCGQCSSCIEISEGRFVDLIEVDAASRTKVDDTRELLDNVQYRPSRGRYKVYLIDEVHMLSRSSFNALLKTLEEPPEHVKFLLATTDPQRLPVTVLSRCLQFNLKSLTLEEIEQQLTHVLSQEQLSFEPQALKLLAKSANGSMRDALSLTDQAIAFGAGQVKLTQVQTMLGSIDEHHVITLLNALIQGDIENLMQVTAKVLSFGADPQEVLRSLLELLHQITLSQFAPAAAQLSIYSEQITAFAEQISPEQIQLYYQLLLTGRKDLPHAPDPKSGLEMALLRAVTFVPEVPVKRWSVAEPATITVPEVKSVSQLERDNVNSNAHPPKEQSSVDGSSADQSLVDSSSNSGSSEDSPAASQESSDDDSDLLNSLNSEQALILSQASSQGMEQGAAVESPVEAVAVQGVASEVPKIVETQFVKAEPVETEPVETEAAVNDAPAVETLVVDPGANIERKDEEPQSQQLKPSVTDKQSDDTRQTEAQVTPESVTEQSIPELSVSSPNSMPDEYYAAQDAQFDAQTDAYDDHPQQMDEYLPFDSLAQGNPGASDSELNQGNSAAVTSPAPDVAEDDILDAVLAARDSLLTELVESEPKESGGKKPEAERQSFVPPSRKPALSESESNAVDEGVHELGDQVETQEHEGADSQIEDRPPWEEQESSVSLSGESSKAAEEMLDTPLHDAVKGEESHVEQVAGAQTQSHTSTSVTAGVSQSESHVSAELMPGKLLVSGDGEITGHDIDLKWYRLMSALDVGGRVRQLAVNSVCHEFISPIPLLLKPNQKHLAADIAIVQLEEALSRALENETKVTIEVGVDEVRETPLEIRQRFHRELLAEAQQGLMSDSNIQWLMSQMDAEFENDSLSYNPELLSLKGNTIELIDKSNFKTLTES</sequence>
<feature type="compositionally biased region" description="Polar residues" evidence="12">
    <location>
        <begin position="390"/>
        <end position="405"/>
    </location>
</feature>
<evidence type="ECO:0000313" key="15">
    <source>
        <dbReference type="Proteomes" id="UP000282060"/>
    </source>
</evidence>
<dbReference type="InterPro" id="IPR012763">
    <property type="entry name" value="DNA_pol_III_sug/sutau_N"/>
</dbReference>
<dbReference type="SUPFAM" id="SSF48019">
    <property type="entry name" value="post-AAA+ oligomerization domain-like"/>
    <property type="match status" value="1"/>
</dbReference>
<dbReference type="SUPFAM" id="SSF52540">
    <property type="entry name" value="P-loop containing nucleoside triphosphate hydrolases"/>
    <property type="match status" value="1"/>
</dbReference>
<keyword evidence="4 14" id="KW-0548">Nucleotidyltransferase</keyword>
<dbReference type="Gene3D" id="1.20.272.10">
    <property type="match status" value="1"/>
</dbReference>
<evidence type="ECO:0000256" key="2">
    <source>
        <dbReference type="ARBA" id="ARBA00012417"/>
    </source>
</evidence>
<comment type="caution">
    <text evidence="14">The sequence shown here is derived from an EMBL/GenBank/DDBJ whole genome shotgun (WGS) entry which is preliminary data.</text>
</comment>
<feature type="compositionally biased region" description="Basic and acidic residues" evidence="12">
    <location>
        <begin position="696"/>
        <end position="723"/>
    </location>
</feature>
<dbReference type="AlphaFoldDB" id="A0A431VUR8"/>
<evidence type="ECO:0000313" key="14">
    <source>
        <dbReference type="EMBL" id="RTR26769.1"/>
    </source>
</evidence>
<keyword evidence="15" id="KW-1185">Reference proteome</keyword>
<dbReference type="PRINTS" id="PR00300">
    <property type="entry name" value="CLPPROTEASEA"/>
</dbReference>
<evidence type="ECO:0000256" key="8">
    <source>
        <dbReference type="ARBA" id="ARBA00022833"/>
    </source>
</evidence>
<dbReference type="Proteomes" id="UP000282060">
    <property type="component" value="Unassembled WGS sequence"/>
</dbReference>
<dbReference type="GO" id="GO:0009360">
    <property type="term" value="C:DNA polymerase III complex"/>
    <property type="evidence" value="ECO:0007669"/>
    <property type="project" value="InterPro"/>
</dbReference>
<dbReference type="NCBIfam" id="NF004046">
    <property type="entry name" value="PRK05563.1"/>
    <property type="match status" value="1"/>
</dbReference>
<dbReference type="EC" id="2.7.7.7" evidence="2"/>
<dbReference type="Gene3D" id="3.40.50.300">
    <property type="entry name" value="P-loop containing nucleotide triphosphate hydrolases"/>
    <property type="match status" value="1"/>
</dbReference>
<dbReference type="Pfam" id="PF13177">
    <property type="entry name" value="DNA_pol3_delta2"/>
    <property type="match status" value="1"/>
</dbReference>
<dbReference type="InterPro" id="IPR003593">
    <property type="entry name" value="AAA+_ATPase"/>
</dbReference>
<evidence type="ECO:0000256" key="1">
    <source>
        <dbReference type="ARBA" id="ARBA00006360"/>
    </source>
</evidence>
<dbReference type="SMART" id="SM00382">
    <property type="entry name" value="AAA"/>
    <property type="match status" value="1"/>
</dbReference>
<keyword evidence="5" id="KW-0235">DNA replication</keyword>
<dbReference type="InterPro" id="IPR008921">
    <property type="entry name" value="DNA_pol3_clamp-load_cplx_C"/>
</dbReference>
<evidence type="ECO:0000256" key="4">
    <source>
        <dbReference type="ARBA" id="ARBA00022695"/>
    </source>
</evidence>
<organism evidence="14 15">
    <name type="scientific">Shewanella atlantica</name>
    <dbReference type="NCBI Taxonomy" id="271099"/>
    <lineage>
        <taxon>Bacteria</taxon>
        <taxon>Pseudomonadati</taxon>
        <taxon>Pseudomonadota</taxon>
        <taxon>Gammaproteobacteria</taxon>
        <taxon>Alteromonadales</taxon>
        <taxon>Shewanellaceae</taxon>
        <taxon>Shewanella</taxon>
    </lineage>
</organism>
<keyword evidence="10" id="KW-0239">DNA-directed DNA polymerase</keyword>
<dbReference type="Pfam" id="PF12170">
    <property type="entry name" value="DNA_pol3_tau_5"/>
    <property type="match status" value="1"/>
</dbReference>
<dbReference type="InterPro" id="IPR021029">
    <property type="entry name" value="DNA_pol_III_tau_dom-5"/>
</dbReference>
<reference evidence="14 15" key="1">
    <citation type="submission" date="2018-12" db="EMBL/GenBank/DDBJ databases">
        <authorList>
            <person name="Yu L."/>
        </authorList>
    </citation>
    <scope>NUCLEOTIDE SEQUENCE [LARGE SCALE GENOMIC DNA]</scope>
    <source>
        <strain evidence="14 15">HAW-EB5</strain>
    </source>
</reference>
<feature type="compositionally biased region" description="Basic and acidic residues" evidence="12">
    <location>
        <begin position="660"/>
        <end position="674"/>
    </location>
</feature>
<dbReference type="InterPro" id="IPR050238">
    <property type="entry name" value="DNA_Rep/Repair_Clamp_Loader"/>
</dbReference>
<dbReference type="InterPro" id="IPR001270">
    <property type="entry name" value="ClpA/B"/>
</dbReference>
<dbReference type="OrthoDB" id="9810148at2"/>
<dbReference type="Pfam" id="PF12169">
    <property type="entry name" value="DNA_pol3_gamma3"/>
    <property type="match status" value="1"/>
</dbReference>
<keyword evidence="3 14" id="KW-0808">Transferase</keyword>
<dbReference type="Gene3D" id="1.10.8.60">
    <property type="match status" value="1"/>
</dbReference>
<dbReference type="GO" id="GO:0003887">
    <property type="term" value="F:DNA-directed DNA polymerase activity"/>
    <property type="evidence" value="ECO:0007669"/>
    <property type="project" value="UniProtKB-KW"/>
</dbReference>
<dbReference type="NCBIfam" id="NF011511">
    <property type="entry name" value="PRK14949.1"/>
    <property type="match status" value="1"/>
</dbReference>
<keyword evidence="7" id="KW-0547">Nucleotide-binding</keyword>
<comment type="similarity">
    <text evidence="1">Belongs to the DnaX/STICHEL family.</text>
</comment>
<dbReference type="CDD" id="cd18137">
    <property type="entry name" value="HLD_clamp_pol_III_gamma_tau"/>
    <property type="match status" value="1"/>
</dbReference>
<feature type="compositionally biased region" description="Basic and acidic residues" evidence="12">
    <location>
        <begin position="747"/>
        <end position="759"/>
    </location>
</feature>
<dbReference type="RefSeq" id="WP_126508015.1">
    <property type="nucleotide sequence ID" value="NZ_RXNV01000019.1"/>
</dbReference>
<evidence type="ECO:0000256" key="10">
    <source>
        <dbReference type="ARBA" id="ARBA00022932"/>
    </source>
</evidence>
<comment type="catalytic activity">
    <reaction evidence="11">
        <text>DNA(n) + a 2'-deoxyribonucleoside 5'-triphosphate = DNA(n+1) + diphosphate</text>
        <dbReference type="Rhea" id="RHEA:22508"/>
        <dbReference type="Rhea" id="RHEA-COMP:17339"/>
        <dbReference type="Rhea" id="RHEA-COMP:17340"/>
        <dbReference type="ChEBI" id="CHEBI:33019"/>
        <dbReference type="ChEBI" id="CHEBI:61560"/>
        <dbReference type="ChEBI" id="CHEBI:173112"/>
        <dbReference type="EC" id="2.7.7.7"/>
    </reaction>
</comment>
<feature type="compositionally biased region" description="Low complexity" evidence="12">
    <location>
        <begin position="728"/>
        <end position="737"/>
    </location>
</feature>
<dbReference type="GO" id="GO:0006261">
    <property type="term" value="P:DNA-templated DNA replication"/>
    <property type="evidence" value="ECO:0007669"/>
    <property type="project" value="TreeGrafter"/>
</dbReference>
<name>A0A431VUR8_9GAMM</name>
<feature type="region of interest" description="Disordered" evidence="12">
    <location>
        <begin position="493"/>
        <end position="636"/>
    </location>
</feature>
<dbReference type="FunFam" id="1.10.8.60:FF:000013">
    <property type="entry name" value="DNA polymerase III subunit gamma/tau"/>
    <property type="match status" value="1"/>
</dbReference>
<dbReference type="NCBIfam" id="TIGR02397">
    <property type="entry name" value="dnaX_nterm"/>
    <property type="match status" value="1"/>
</dbReference>
<feature type="compositionally biased region" description="Low complexity" evidence="12">
    <location>
        <begin position="406"/>
        <end position="431"/>
    </location>
</feature>
<feature type="region of interest" description="Disordered" evidence="12">
    <location>
        <begin position="385"/>
        <end position="440"/>
    </location>
</feature>
<gene>
    <name evidence="14" type="ORF">EKG39_21245</name>
</gene>
<keyword evidence="6" id="KW-0479">Metal-binding</keyword>
<evidence type="ECO:0000256" key="5">
    <source>
        <dbReference type="ARBA" id="ARBA00022705"/>
    </source>
</evidence>
<evidence type="ECO:0000256" key="11">
    <source>
        <dbReference type="ARBA" id="ARBA00049244"/>
    </source>
</evidence>
<dbReference type="GO" id="GO:0046872">
    <property type="term" value="F:metal ion binding"/>
    <property type="evidence" value="ECO:0007669"/>
    <property type="project" value="UniProtKB-KW"/>
</dbReference>
<evidence type="ECO:0000256" key="7">
    <source>
        <dbReference type="ARBA" id="ARBA00022741"/>
    </source>
</evidence>
<dbReference type="GO" id="GO:0005524">
    <property type="term" value="F:ATP binding"/>
    <property type="evidence" value="ECO:0007669"/>
    <property type="project" value="UniProtKB-KW"/>
</dbReference>
<dbReference type="CDD" id="cd00009">
    <property type="entry name" value="AAA"/>
    <property type="match status" value="1"/>
</dbReference>
<dbReference type="Gene3D" id="3.30.300.150">
    <property type="entry name" value="DNA polymerase III, tau subunit, domain V"/>
    <property type="match status" value="1"/>
</dbReference>
<dbReference type="FunFam" id="1.20.272.10:FF:000003">
    <property type="entry name" value="DNA polymerase III subunit gamma/tau"/>
    <property type="match status" value="1"/>
</dbReference>
<evidence type="ECO:0000256" key="9">
    <source>
        <dbReference type="ARBA" id="ARBA00022840"/>
    </source>
</evidence>
<evidence type="ECO:0000259" key="13">
    <source>
        <dbReference type="SMART" id="SM00382"/>
    </source>
</evidence>
<feature type="compositionally biased region" description="Polar residues" evidence="12">
    <location>
        <begin position="531"/>
        <end position="541"/>
    </location>
</feature>
<feature type="compositionally biased region" description="Polar residues" evidence="12">
    <location>
        <begin position="550"/>
        <end position="574"/>
    </location>
</feature>
<dbReference type="PANTHER" id="PTHR11669">
    <property type="entry name" value="REPLICATION FACTOR C / DNA POLYMERASE III GAMMA-TAU SUBUNIT"/>
    <property type="match status" value="1"/>
</dbReference>
<dbReference type="InterPro" id="IPR027417">
    <property type="entry name" value="P-loop_NTPase"/>
</dbReference>
<dbReference type="InterPro" id="IPR045085">
    <property type="entry name" value="HLD_clamp_pol_III_gamma_tau"/>
</dbReference>
<feature type="compositionally biased region" description="Polar residues" evidence="12">
    <location>
        <begin position="764"/>
        <end position="784"/>
    </location>
</feature>
<feature type="region of interest" description="Disordered" evidence="12">
    <location>
        <begin position="657"/>
        <end position="784"/>
    </location>
</feature>
<feature type="domain" description="AAA+ ATPase" evidence="13">
    <location>
        <begin position="37"/>
        <end position="178"/>
    </location>
</feature>
<dbReference type="NCBIfam" id="NF005942">
    <property type="entry name" value="PRK07994.1"/>
    <property type="match status" value="1"/>
</dbReference>